<gene>
    <name evidence="1" type="ORF">SK128_010355</name>
</gene>
<evidence type="ECO:0000313" key="1">
    <source>
        <dbReference type="EMBL" id="KAK7065918.1"/>
    </source>
</evidence>
<name>A0AAN8ZW38_HALRR</name>
<dbReference type="AlphaFoldDB" id="A0AAN8ZW38"/>
<accession>A0AAN8ZW38</accession>
<protein>
    <submittedName>
        <fullName evidence="1">Uncharacterized protein</fullName>
    </submittedName>
</protein>
<dbReference type="EMBL" id="JAXCGZ010019640">
    <property type="protein sequence ID" value="KAK7065918.1"/>
    <property type="molecule type" value="Genomic_DNA"/>
</dbReference>
<comment type="caution">
    <text evidence="1">The sequence shown here is derived from an EMBL/GenBank/DDBJ whole genome shotgun (WGS) entry which is preliminary data.</text>
</comment>
<evidence type="ECO:0000313" key="2">
    <source>
        <dbReference type="Proteomes" id="UP001381693"/>
    </source>
</evidence>
<organism evidence="1 2">
    <name type="scientific">Halocaridina rubra</name>
    <name type="common">Hawaiian red shrimp</name>
    <dbReference type="NCBI Taxonomy" id="373956"/>
    <lineage>
        <taxon>Eukaryota</taxon>
        <taxon>Metazoa</taxon>
        <taxon>Ecdysozoa</taxon>
        <taxon>Arthropoda</taxon>
        <taxon>Crustacea</taxon>
        <taxon>Multicrustacea</taxon>
        <taxon>Malacostraca</taxon>
        <taxon>Eumalacostraca</taxon>
        <taxon>Eucarida</taxon>
        <taxon>Decapoda</taxon>
        <taxon>Pleocyemata</taxon>
        <taxon>Caridea</taxon>
        <taxon>Atyoidea</taxon>
        <taxon>Atyidae</taxon>
        <taxon>Halocaridina</taxon>
    </lineage>
</organism>
<keyword evidence="2" id="KW-1185">Reference proteome</keyword>
<dbReference type="Proteomes" id="UP001381693">
    <property type="component" value="Unassembled WGS sequence"/>
</dbReference>
<proteinExistence type="predicted"/>
<sequence length="72" mass="8405">MQLSDSATSKRVIERRRRQIEINESMEAFVEAWQQRAGSLRLCRMKLSPQPEKKRTIKAPNFHSMMGLIKSS</sequence>
<reference evidence="1 2" key="1">
    <citation type="submission" date="2023-11" db="EMBL/GenBank/DDBJ databases">
        <title>Halocaridina rubra genome assembly.</title>
        <authorList>
            <person name="Smith C."/>
        </authorList>
    </citation>
    <scope>NUCLEOTIDE SEQUENCE [LARGE SCALE GENOMIC DNA]</scope>
    <source>
        <strain evidence="1">EP-1</strain>
        <tissue evidence="1">Whole</tissue>
    </source>
</reference>